<evidence type="ECO:0000313" key="6">
    <source>
        <dbReference type="Proteomes" id="UP001445076"/>
    </source>
</evidence>
<keyword evidence="2 3" id="KW-1015">Disulfide bond</keyword>
<dbReference type="SMART" id="SM00042">
    <property type="entry name" value="CUB"/>
    <property type="match status" value="4"/>
</dbReference>
<dbReference type="PANTHER" id="PTHR24251">
    <property type="entry name" value="OVOCHYMASE-RELATED"/>
    <property type="match status" value="1"/>
</dbReference>
<feature type="domain" description="CUB" evidence="4">
    <location>
        <begin position="444"/>
        <end position="561"/>
    </location>
</feature>
<evidence type="ECO:0000256" key="1">
    <source>
        <dbReference type="ARBA" id="ARBA00022737"/>
    </source>
</evidence>
<keyword evidence="6" id="KW-1185">Reference proteome</keyword>
<dbReference type="EMBL" id="JARKIK010000042">
    <property type="protein sequence ID" value="KAK8737439.1"/>
    <property type="molecule type" value="Genomic_DNA"/>
</dbReference>
<evidence type="ECO:0000256" key="2">
    <source>
        <dbReference type="ARBA" id="ARBA00023157"/>
    </source>
</evidence>
<organism evidence="5 6">
    <name type="scientific">Cherax quadricarinatus</name>
    <name type="common">Australian red claw crayfish</name>
    <dbReference type="NCBI Taxonomy" id="27406"/>
    <lineage>
        <taxon>Eukaryota</taxon>
        <taxon>Metazoa</taxon>
        <taxon>Ecdysozoa</taxon>
        <taxon>Arthropoda</taxon>
        <taxon>Crustacea</taxon>
        <taxon>Multicrustacea</taxon>
        <taxon>Malacostraca</taxon>
        <taxon>Eumalacostraca</taxon>
        <taxon>Eucarida</taxon>
        <taxon>Decapoda</taxon>
        <taxon>Pleocyemata</taxon>
        <taxon>Astacidea</taxon>
        <taxon>Parastacoidea</taxon>
        <taxon>Parastacidae</taxon>
        <taxon>Cherax</taxon>
    </lineage>
</organism>
<gene>
    <name evidence="5" type="ORF">OTU49_004487</name>
</gene>
<evidence type="ECO:0000313" key="5">
    <source>
        <dbReference type="EMBL" id="KAK8737439.1"/>
    </source>
</evidence>
<feature type="domain" description="CUB" evidence="4">
    <location>
        <begin position="315"/>
        <end position="442"/>
    </location>
</feature>
<dbReference type="PROSITE" id="PS01180">
    <property type="entry name" value="CUB"/>
    <property type="match status" value="5"/>
</dbReference>
<reference evidence="5 6" key="1">
    <citation type="journal article" date="2024" name="BMC Genomics">
        <title>Genome assembly of redclaw crayfish (Cherax quadricarinatus) provides insights into its immune adaptation and hypoxia tolerance.</title>
        <authorList>
            <person name="Liu Z."/>
            <person name="Zheng J."/>
            <person name="Li H."/>
            <person name="Fang K."/>
            <person name="Wang S."/>
            <person name="He J."/>
            <person name="Zhou D."/>
            <person name="Weng S."/>
            <person name="Chi M."/>
            <person name="Gu Z."/>
            <person name="He J."/>
            <person name="Li F."/>
            <person name="Wang M."/>
        </authorList>
    </citation>
    <scope>NUCLEOTIDE SEQUENCE [LARGE SCALE GENOMIC DNA]</scope>
    <source>
        <strain evidence="5">ZL_2023a</strain>
    </source>
</reference>
<feature type="non-terminal residue" evidence="5">
    <location>
        <position position="638"/>
    </location>
</feature>
<sequence>SPEDNRKLGTFCGYQLPTEPLVSSEQTVTARLHAVHQHEGSRFRFRYEAVDTRGTPGQTHLDASNTCSFRVTLNDSYSHFDPGSYGFQEYFVLHNPGHPGYANNLNCEWIIQASPHQRVYMSLTFELEESSSCIYDRLEVYDGVEGQMNWNLTHTLCRRNQMPVTVKSSGMFLRLRFVTDSTVTSDGFTAKLASTCGGYLRGAEGFITTPNYPENYRFNQECLWIIKVGIGRTIRLEFDDFKVVNTTPSCSGDYLTIQNGAHPTSPYLGPGMFCGQNIPQNLESSSNVVRLFFSSDFINADKGFKLRYYEQASACGGSHHLTTDMPTVTIQSPNFPNPPSHNTECSWTILAPQDKAISLHFVGAFDITPDFPIFSDDSATSNCSQAFVEVRDGGTILSPQLGKFCGTHTPNTQHSTGNAIYVRYYNNIQSPHLGFKAEATIDRCGGTYNAWEDGIITSPGFPTPYSADINCTWKVKAPMGHYVTLQFLEVDICSASVNCTNLRGRLQIRDQNATGEVLGTLCSSREEVGPINTYSNIAYITFTGGPNLARCKGFRLMFNKSLEECGGDLVSHEGEITSPGYPLGYSSRICNWVITVPPGKRVRLQIIDIDLYGGEIHEGRIICRDNIMLKNGPLRQSP</sequence>
<dbReference type="SUPFAM" id="SSF49854">
    <property type="entry name" value="Spermadhesin, CUB domain"/>
    <property type="match status" value="5"/>
</dbReference>
<dbReference type="AlphaFoldDB" id="A0AAW0XAU2"/>
<feature type="domain" description="CUB" evidence="4">
    <location>
        <begin position="565"/>
        <end position="638"/>
    </location>
</feature>
<accession>A0AAW0XAU2</accession>
<evidence type="ECO:0000259" key="4">
    <source>
        <dbReference type="PROSITE" id="PS01180"/>
    </source>
</evidence>
<dbReference type="Gene3D" id="2.60.120.290">
    <property type="entry name" value="Spermadhesin, CUB domain"/>
    <property type="match status" value="5"/>
</dbReference>
<feature type="domain" description="CUB" evidence="4">
    <location>
        <begin position="196"/>
        <end position="311"/>
    </location>
</feature>
<name>A0AAW0XAU2_CHEQU</name>
<comment type="caution">
    <text evidence="3">Lacks conserved residue(s) required for the propagation of feature annotation.</text>
</comment>
<feature type="domain" description="CUB" evidence="4">
    <location>
        <begin position="67"/>
        <end position="195"/>
    </location>
</feature>
<proteinExistence type="predicted"/>
<feature type="non-terminal residue" evidence="5">
    <location>
        <position position="1"/>
    </location>
</feature>
<dbReference type="Proteomes" id="UP001445076">
    <property type="component" value="Unassembled WGS sequence"/>
</dbReference>
<dbReference type="PANTHER" id="PTHR24251:SF30">
    <property type="entry name" value="MEMBRANE FRIZZLED-RELATED PROTEIN"/>
    <property type="match status" value="1"/>
</dbReference>
<comment type="caution">
    <text evidence="5">The sequence shown here is derived from an EMBL/GenBank/DDBJ whole genome shotgun (WGS) entry which is preliminary data.</text>
</comment>
<dbReference type="Pfam" id="PF00431">
    <property type="entry name" value="CUB"/>
    <property type="match status" value="5"/>
</dbReference>
<feature type="disulfide bond" evidence="3">
    <location>
        <begin position="444"/>
        <end position="471"/>
    </location>
</feature>
<dbReference type="FunFam" id="2.60.120.290:FF:000013">
    <property type="entry name" value="Membrane frizzled-related protein"/>
    <property type="match status" value="1"/>
</dbReference>
<dbReference type="InterPro" id="IPR000859">
    <property type="entry name" value="CUB_dom"/>
</dbReference>
<dbReference type="CDD" id="cd00041">
    <property type="entry name" value="CUB"/>
    <property type="match status" value="5"/>
</dbReference>
<keyword evidence="1" id="KW-0677">Repeat</keyword>
<evidence type="ECO:0000256" key="3">
    <source>
        <dbReference type="PROSITE-ProRule" id="PRU00059"/>
    </source>
</evidence>
<dbReference type="InterPro" id="IPR035914">
    <property type="entry name" value="Sperma_CUB_dom_sf"/>
</dbReference>
<protein>
    <recommendedName>
        <fullName evidence="4">CUB domain-containing protein</fullName>
    </recommendedName>
</protein>